<dbReference type="SUPFAM" id="SSF48403">
    <property type="entry name" value="Ankyrin repeat"/>
    <property type="match status" value="1"/>
</dbReference>
<accession>A0A836BYE6</accession>
<name>A0A836BYE6_9CHLO</name>
<sequence>MDDVLEGVATDEEDIFNTAASFLASAVTTKDARFTDKLKLQFYGLYKQATAGKCSGGRPAFWDVAGRAKWDAWQALGDLSKEHAMQRYAQLLGEVAPEWNQGGSRDTQAKRGGTMGPVFSSLAAAEEDEDAEGPETLHEVAGQGDAEAVGRMLEAGTPVDERDEQGCTALHFAADRGSEEVARLLLGAGADVNAVDEDGQTPLHYAAVTAHREVYDLLVAAGADISIQDSQGQTAAEAAPEAWGLKGA</sequence>
<dbReference type="OrthoDB" id="346910at2759"/>
<dbReference type="Pfam" id="PF12796">
    <property type="entry name" value="Ank_2"/>
    <property type="match status" value="1"/>
</dbReference>
<proteinExistence type="inferred from homology"/>
<comment type="similarity">
    <text evidence="1">Belongs to the ACBP family.</text>
</comment>
<evidence type="ECO:0000256" key="4">
    <source>
        <dbReference type="ARBA" id="ARBA00023121"/>
    </source>
</evidence>
<feature type="repeat" description="ANK" evidence="5">
    <location>
        <begin position="165"/>
        <end position="197"/>
    </location>
</feature>
<organism evidence="7 8">
    <name type="scientific">Edaphochlamys debaryana</name>
    <dbReference type="NCBI Taxonomy" id="47281"/>
    <lineage>
        <taxon>Eukaryota</taxon>
        <taxon>Viridiplantae</taxon>
        <taxon>Chlorophyta</taxon>
        <taxon>core chlorophytes</taxon>
        <taxon>Chlorophyceae</taxon>
        <taxon>CS clade</taxon>
        <taxon>Chlamydomonadales</taxon>
        <taxon>Chlamydomonadales incertae sedis</taxon>
        <taxon>Edaphochlamys</taxon>
    </lineage>
</organism>
<dbReference type="PROSITE" id="PS50088">
    <property type="entry name" value="ANK_REPEAT"/>
    <property type="match status" value="3"/>
</dbReference>
<dbReference type="PRINTS" id="PR01415">
    <property type="entry name" value="ANKYRIN"/>
</dbReference>
<dbReference type="InterPro" id="IPR014352">
    <property type="entry name" value="FERM/acyl-CoA-bd_prot_sf"/>
</dbReference>
<evidence type="ECO:0000259" key="6">
    <source>
        <dbReference type="PROSITE" id="PS51228"/>
    </source>
</evidence>
<dbReference type="PROSITE" id="PS50297">
    <property type="entry name" value="ANK_REP_REGION"/>
    <property type="match status" value="2"/>
</dbReference>
<feature type="domain" description="ACB" evidence="6">
    <location>
        <begin position="12"/>
        <end position="101"/>
    </location>
</feature>
<dbReference type="PROSITE" id="PS51228">
    <property type="entry name" value="ACB_2"/>
    <property type="match status" value="1"/>
</dbReference>
<dbReference type="InterPro" id="IPR002110">
    <property type="entry name" value="Ankyrin_rpt"/>
</dbReference>
<dbReference type="SMART" id="SM00248">
    <property type="entry name" value="ANK"/>
    <property type="match status" value="3"/>
</dbReference>
<dbReference type="AlphaFoldDB" id="A0A836BYE6"/>
<dbReference type="EMBL" id="JAEHOE010000046">
    <property type="protein sequence ID" value="KAG2492223.1"/>
    <property type="molecule type" value="Genomic_DNA"/>
</dbReference>
<comment type="caution">
    <text evidence="7">The sequence shown here is derived from an EMBL/GenBank/DDBJ whole genome shotgun (WGS) entry which is preliminary data.</text>
</comment>
<dbReference type="Proteomes" id="UP000612055">
    <property type="component" value="Unassembled WGS sequence"/>
</dbReference>
<dbReference type="PRINTS" id="PR00689">
    <property type="entry name" value="ACOABINDINGP"/>
</dbReference>
<feature type="repeat" description="ANK" evidence="5">
    <location>
        <begin position="132"/>
        <end position="164"/>
    </location>
</feature>
<keyword evidence="2" id="KW-0677">Repeat</keyword>
<dbReference type="InterPro" id="IPR036770">
    <property type="entry name" value="Ankyrin_rpt-contain_sf"/>
</dbReference>
<dbReference type="PANTHER" id="PTHR24119:SF0">
    <property type="entry name" value="ACYL-COA-BINDING DOMAIN-CONTAINING PROTEIN 6"/>
    <property type="match status" value="1"/>
</dbReference>
<dbReference type="InterPro" id="IPR000582">
    <property type="entry name" value="Acyl-CoA-binding_protein"/>
</dbReference>
<dbReference type="InterPro" id="IPR035984">
    <property type="entry name" value="Acyl-CoA-binding_sf"/>
</dbReference>
<keyword evidence="4" id="KW-0446">Lipid-binding</keyword>
<dbReference type="GO" id="GO:0000062">
    <property type="term" value="F:fatty-acyl-CoA binding"/>
    <property type="evidence" value="ECO:0007669"/>
    <property type="project" value="InterPro"/>
</dbReference>
<protein>
    <recommendedName>
        <fullName evidence="6">ACB domain-containing protein</fullName>
    </recommendedName>
</protein>
<evidence type="ECO:0000256" key="5">
    <source>
        <dbReference type="PROSITE-ProRule" id="PRU00023"/>
    </source>
</evidence>
<dbReference type="Pfam" id="PF00887">
    <property type="entry name" value="ACBP"/>
    <property type="match status" value="1"/>
</dbReference>
<dbReference type="PANTHER" id="PTHR24119">
    <property type="entry name" value="ACYL-COA-BINDING DOMAIN-CONTAINING PROTEIN 6"/>
    <property type="match status" value="1"/>
</dbReference>
<gene>
    <name evidence="7" type="ORF">HYH03_009468</name>
</gene>
<evidence type="ECO:0000313" key="7">
    <source>
        <dbReference type="EMBL" id="KAG2492223.1"/>
    </source>
</evidence>
<reference evidence="7" key="1">
    <citation type="journal article" date="2020" name="bioRxiv">
        <title>Comparative genomics of Chlamydomonas.</title>
        <authorList>
            <person name="Craig R.J."/>
            <person name="Hasan A.R."/>
            <person name="Ness R.W."/>
            <person name="Keightley P.D."/>
        </authorList>
    </citation>
    <scope>NUCLEOTIDE SEQUENCE</scope>
    <source>
        <strain evidence="7">CCAP 11/70</strain>
    </source>
</reference>
<evidence type="ECO:0000256" key="3">
    <source>
        <dbReference type="ARBA" id="ARBA00023043"/>
    </source>
</evidence>
<evidence type="ECO:0000313" key="8">
    <source>
        <dbReference type="Proteomes" id="UP000612055"/>
    </source>
</evidence>
<evidence type="ECO:0000256" key="2">
    <source>
        <dbReference type="ARBA" id="ARBA00022737"/>
    </source>
</evidence>
<dbReference type="Gene3D" id="1.25.40.20">
    <property type="entry name" value="Ankyrin repeat-containing domain"/>
    <property type="match status" value="2"/>
</dbReference>
<evidence type="ECO:0000256" key="1">
    <source>
        <dbReference type="ARBA" id="ARBA00005567"/>
    </source>
</evidence>
<dbReference type="SUPFAM" id="SSF47027">
    <property type="entry name" value="Acyl-CoA binding protein"/>
    <property type="match status" value="1"/>
</dbReference>
<dbReference type="Gene3D" id="1.20.80.10">
    <property type="match status" value="1"/>
</dbReference>
<feature type="repeat" description="ANK" evidence="5">
    <location>
        <begin position="198"/>
        <end position="230"/>
    </location>
</feature>
<keyword evidence="8" id="KW-1185">Reference proteome</keyword>
<keyword evidence="3 5" id="KW-0040">ANK repeat</keyword>